<comment type="caution">
    <text evidence="5">The sequence shown here is derived from an EMBL/GenBank/DDBJ whole genome shotgun (WGS) entry which is preliminary data.</text>
</comment>
<keyword evidence="6" id="KW-1185">Reference proteome</keyword>
<keyword evidence="3" id="KW-0238">DNA-binding</keyword>
<dbReference type="RefSeq" id="WP_261853242.1">
    <property type="nucleotide sequence ID" value="NZ_BQXY01000005.1"/>
</dbReference>
<keyword evidence="2" id="KW-0805">Transcription regulation</keyword>
<comment type="similarity">
    <text evidence="1">Belongs to the BlaI transcriptional regulatory family.</text>
</comment>
<dbReference type="Pfam" id="PF03965">
    <property type="entry name" value="Penicillinase_R"/>
    <property type="match status" value="1"/>
</dbReference>
<dbReference type="AlphaFoldDB" id="A0A9W5Y3Z6"/>
<dbReference type="Gene3D" id="1.10.4040.10">
    <property type="entry name" value="Penicillinase repressor domain"/>
    <property type="match status" value="1"/>
</dbReference>
<dbReference type="GO" id="GO:0003677">
    <property type="term" value="F:DNA binding"/>
    <property type="evidence" value="ECO:0007669"/>
    <property type="project" value="UniProtKB-KW"/>
</dbReference>
<sequence>MKNSPKITESEWLIMKVLWKNSPLTSTEIIDSLKEDSAWSTTTIHTFISRLVKKGAVGVIKESKVYRYYPIILEEQFREEETKTLINRIYDGSQKLFLKYFINDIDLTNEDIEELKKMLEEKQS</sequence>
<keyword evidence="4" id="KW-0804">Transcription</keyword>
<dbReference type="InterPro" id="IPR036390">
    <property type="entry name" value="WH_DNA-bd_sf"/>
</dbReference>
<evidence type="ECO:0000256" key="3">
    <source>
        <dbReference type="ARBA" id="ARBA00023125"/>
    </source>
</evidence>
<dbReference type="SUPFAM" id="SSF46785">
    <property type="entry name" value="Winged helix' DNA-binding domain"/>
    <property type="match status" value="1"/>
</dbReference>
<gene>
    <name evidence="5" type="ORF">CFOLD11_31580</name>
</gene>
<dbReference type="GO" id="GO:0045892">
    <property type="term" value="P:negative regulation of DNA-templated transcription"/>
    <property type="evidence" value="ECO:0007669"/>
    <property type="project" value="InterPro"/>
</dbReference>
<dbReference type="Gene3D" id="1.10.10.10">
    <property type="entry name" value="Winged helix-like DNA-binding domain superfamily/Winged helix DNA-binding domain"/>
    <property type="match status" value="1"/>
</dbReference>
<dbReference type="PIRSF" id="PIRSF019455">
    <property type="entry name" value="CopR_AtkY"/>
    <property type="match status" value="1"/>
</dbReference>
<reference evidence="5" key="1">
    <citation type="journal article" date="2023" name="Int. J. Syst. Evol. Microbiol.">
        <title>&lt;i&gt;Clostridium folliculivorans&lt;/i&gt; sp. nov., isolated from soil samples of an organic paddy in Japan.</title>
        <authorList>
            <person name="Tazawa J."/>
            <person name="Kobayashi H."/>
            <person name="Tanizawa Y."/>
            <person name="Uchino A."/>
            <person name="Tanaka F."/>
            <person name="Urashima Y."/>
            <person name="Miura S."/>
            <person name="Sakamoto M."/>
            <person name="Ohkuma M."/>
            <person name="Tohno M."/>
        </authorList>
    </citation>
    <scope>NUCLEOTIDE SEQUENCE</scope>
    <source>
        <strain evidence="5">D1-1</strain>
    </source>
</reference>
<organism evidence="5 6">
    <name type="scientific">Clostridium folliculivorans</name>
    <dbReference type="NCBI Taxonomy" id="2886038"/>
    <lineage>
        <taxon>Bacteria</taxon>
        <taxon>Bacillati</taxon>
        <taxon>Bacillota</taxon>
        <taxon>Clostridia</taxon>
        <taxon>Eubacteriales</taxon>
        <taxon>Clostridiaceae</taxon>
        <taxon>Clostridium</taxon>
    </lineage>
</organism>
<evidence type="ECO:0000313" key="6">
    <source>
        <dbReference type="Proteomes" id="UP001057868"/>
    </source>
</evidence>
<name>A0A9W5Y3Z6_9CLOT</name>
<dbReference type="Proteomes" id="UP001057868">
    <property type="component" value="Unassembled WGS sequence"/>
</dbReference>
<evidence type="ECO:0000256" key="2">
    <source>
        <dbReference type="ARBA" id="ARBA00023015"/>
    </source>
</evidence>
<dbReference type="InterPro" id="IPR005650">
    <property type="entry name" value="BlaI_family"/>
</dbReference>
<dbReference type="EMBL" id="BQXY01000005">
    <property type="protein sequence ID" value="GKU26331.1"/>
    <property type="molecule type" value="Genomic_DNA"/>
</dbReference>
<protein>
    <submittedName>
        <fullName evidence="5">Transcriptional regulator</fullName>
    </submittedName>
</protein>
<evidence type="ECO:0000256" key="4">
    <source>
        <dbReference type="ARBA" id="ARBA00023163"/>
    </source>
</evidence>
<accession>A0A9W5Y3Z6</accession>
<evidence type="ECO:0000256" key="1">
    <source>
        <dbReference type="ARBA" id="ARBA00011046"/>
    </source>
</evidence>
<proteinExistence type="inferred from homology"/>
<dbReference type="InterPro" id="IPR036388">
    <property type="entry name" value="WH-like_DNA-bd_sf"/>
</dbReference>
<evidence type="ECO:0000313" key="5">
    <source>
        <dbReference type="EMBL" id="GKU26331.1"/>
    </source>
</evidence>